<dbReference type="InterPro" id="IPR036640">
    <property type="entry name" value="ABC1_TM_sf"/>
</dbReference>
<comment type="similarity">
    <text evidence="2">Belongs to the ABC transporter superfamily. ABCC family. Conjugate transporter (TC 3.A.1.208) subfamily.</text>
</comment>
<keyword evidence="6" id="KW-0067">ATP-binding</keyword>
<feature type="transmembrane region" description="Helical" evidence="9">
    <location>
        <begin position="116"/>
        <end position="135"/>
    </location>
</feature>
<dbReference type="Pfam" id="PF00005">
    <property type="entry name" value="ABC_tran"/>
    <property type="match status" value="2"/>
</dbReference>
<dbReference type="EMBL" id="CAJPIZ010002148">
    <property type="protein sequence ID" value="CAG2104614.1"/>
    <property type="molecule type" value="Genomic_DNA"/>
</dbReference>
<keyword evidence="3" id="KW-0813">Transport</keyword>
<feature type="domain" description="ABC transporter" evidence="10">
    <location>
        <begin position="411"/>
        <end position="616"/>
    </location>
</feature>
<dbReference type="GO" id="GO:0005524">
    <property type="term" value="F:ATP binding"/>
    <property type="evidence" value="ECO:0007669"/>
    <property type="project" value="UniProtKB-KW"/>
</dbReference>
<dbReference type="SUPFAM" id="SSF90123">
    <property type="entry name" value="ABC transporter transmembrane region"/>
    <property type="match status" value="2"/>
</dbReference>
<feature type="domain" description="ABC transmembrane type-1" evidence="11">
    <location>
        <begin position="91"/>
        <end position="343"/>
    </location>
</feature>
<evidence type="ECO:0000259" key="10">
    <source>
        <dbReference type="PROSITE" id="PS50893"/>
    </source>
</evidence>
<evidence type="ECO:0000256" key="3">
    <source>
        <dbReference type="ARBA" id="ARBA00022448"/>
    </source>
</evidence>
<dbReference type="GO" id="GO:0140359">
    <property type="term" value="F:ABC-type transporter activity"/>
    <property type="evidence" value="ECO:0007669"/>
    <property type="project" value="InterPro"/>
</dbReference>
<dbReference type="PANTHER" id="PTHR24223:SF456">
    <property type="entry name" value="MULTIDRUG RESISTANCE-ASSOCIATED PROTEIN LETHAL(2)03659"/>
    <property type="match status" value="1"/>
</dbReference>
<dbReference type="EMBL" id="OC856723">
    <property type="protein sequence ID" value="CAD7624184.1"/>
    <property type="molecule type" value="Genomic_DNA"/>
</dbReference>
<gene>
    <name evidence="12" type="ORF">OSB1V03_LOCUS4630</name>
</gene>
<dbReference type="GO" id="GO:0016020">
    <property type="term" value="C:membrane"/>
    <property type="evidence" value="ECO:0007669"/>
    <property type="project" value="UniProtKB-SubCell"/>
</dbReference>
<evidence type="ECO:0000256" key="7">
    <source>
        <dbReference type="ARBA" id="ARBA00022989"/>
    </source>
</evidence>
<dbReference type="GO" id="GO:0016887">
    <property type="term" value="F:ATP hydrolysis activity"/>
    <property type="evidence" value="ECO:0007669"/>
    <property type="project" value="InterPro"/>
</dbReference>
<dbReference type="Gene3D" id="1.20.1560.10">
    <property type="entry name" value="ABC transporter type 1, transmembrane domain"/>
    <property type="match status" value="2"/>
</dbReference>
<evidence type="ECO:0000256" key="2">
    <source>
        <dbReference type="ARBA" id="ARBA00009726"/>
    </source>
</evidence>
<evidence type="ECO:0000256" key="1">
    <source>
        <dbReference type="ARBA" id="ARBA00004141"/>
    </source>
</evidence>
<keyword evidence="4 9" id="KW-0812">Transmembrane</keyword>
<keyword evidence="8 9" id="KW-0472">Membrane</keyword>
<dbReference type="InterPro" id="IPR027417">
    <property type="entry name" value="P-loop_NTPase"/>
</dbReference>
<dbReference type="PROSITE" id="PS00211">
    <property type="entry name" value="ABC_TRANSPORTER_1"/>
    <property type="match status" value="1"/>
</dbReference>
<evidence type="ECO:0000256" key="5">
    <source>
        <dbReference type="ARBA" id="ARBA00022741"/>
    </source>
</evidence>
<dbReference type="Pfam" id="PF00664">
    <property type="entry name" value="ABC_membrane"/>
    <property type="match status" value="2"/>
</dbReference>
<feature type="transmembrane region" description="Helical" evidence="9">
    <location>
        <begin position="217"/>
        <end position="238"/>
    </location>
</feature>
<feature type="domain" description="ABC transmembrane type-1" evidence="11">
    <location>
        <begin position="639"/>
        <end position="737"/>
    </location>
</feature>
<accession>A0A7R9PXP9</accession>
<dbReference type="Gene3D" id="3.40.50.300">
    <property type="entry name" value="P-loop containing nucleotide triphosphate hydrolases"/>
    <property type="match status" value="2"/>
</dbReference>
<organism evidence="12">
    <name type="scientific">Medioppia subpectinata</name>
    <dbReference type="NCBI Taxonomy" id="1979941"/>
    <lineage>
        <taxon>Eukaryota</taxon>
        <taxon>Metazoa</taxon>
        <taxon>Ecdysozoa</taxon>
        <taxon>Arthropoda</taxon>
        <taxon>Chelicerata</taxon>
        <taxon>Arachnida</taxon>
        <taxon>Acari</taxon>
        <taxon>Acariformes</taxon>
        <taxon>Sarcoptiformes</taxon>
        <taxon>Oribatida</taxon>
        <taxon>Brachypylina</taxon>
        <taxon>Oppioidea</taxon>
        <taxon>Oppiidae</taxon>
        <taxon>Medioppia</taxon>
    </lineage>
</organism>
<dbReference type="Proteomes" id="UP000759131">
    <property type="component" value="Unassembled WGS sequence"/>
</dbReference>
<name>A0A7R9PXP9_9ACAR</name>
<feature type="transmembrane region" description="Helical" evidence="9">
    <location>
        <begin position="659"/>
        <end position="683"/>
    </location>
</feature>
<keyword evidence="13" id="KW-1185">Reference proteome</keyword>
<evidence type="ECO:0000256" key="8">
    <source>
        <dbReference type="ARBA" id="ARBA00023136"/>
    </source>
</evidence>
<feature type="transmembrane region" description="Helical" evidence="9">
    <location>
        <begin position="339"/>
        <end position="360"/>
    </location>
</feature>
<dbReference type="OrthoDB" id="6500128at2759"/>
<protein>
    <submittedName>
        <fullName evidence="12">Uncharacterized protein</fullName>
    </submittedName>
</protein>
<comment type="subcellular location">
    <subcellularLocation>
        <location evidence="1">Membrane</location>
        <topology evidence="1">Multi-pass membrane protein</topology>
    </subcellularLocation>
</comment>
<dbReference type="SMART" id="SM00382">
    <property type="entry name" value="AAA"/>
    <property type="match status" value="1"/>
</dbReference>
<evidence type="ECO:0000256" key="4">
    <source>
        <dbReference type="ARBA" id="ARBA00022692"/>
    </source>
</evidence>
<dbReference type="InterPro" id="IPR003439">
    <property type="entry name" value="ABC_transporter-like_ATP-bd"/>
</dbReference>
<feature type="transmembrane region" description="Helical" evidence="9">
    <location>
        <begin position="66"/>
        <end position="83"/>
    </location>
</feature>
<reference evidence="12" key="1">
    <citation type="submission" date="2020-11" db="EMBL/GenBank/DDBJ databases">
        <authorList>
            <person name="Tran Van P."/>
        </authorList>
    </citation>
    <scope>NUCLEOTIDE SEQUENCE</scope>
</reference>
<keyword evidence="5" id="KW-0547">Nucleotide-binding</keyword>
<dbReference type="InterPro" id="IPR017871">
    <property type="entry name" value="ABC_transporter-like_CS"/>
</dbReference>
<dbReference type="PANTHER" id="PTHR24223">
    <property type="entry name" value="ATP-BINDING CASSETTE SUB-FAMILY C"/>
    <property type="match status" value="1"/>
</dbReference>
<dbReference type="AlphaFoldDB" id="A0A7R9PXP9"/>
<dbReference type="InterPro" id="IPR003593">
    <property type="entry name" value="AAA+_ATPase"/>
</dbReference>
<feature type="transmembrane region" description="Helical" evidence="9">
    <location>
        <begin position="298"/>
        <end position="319"/>
    </location>
</feature>
<evidence type="ECO:0000256" key="6">
    <source>
        <dbReference type="ARBA" id="ARBA00022840"/>
    </source>
</evidence>
<dbReference type="InterPro" id="IPR050173">
    <property type="entry name" value="ABC_transporter_C-like"/>
</dbReference>
<dbReference type="FunFam" id="1.20.1560.10:FF:000026">
    <property type="entry name" value="Multidrug resistance-associated protein lethal(2)03659"/>
    <property type="match status" value="1"/>
</dbReference>
<evidence type="ECO:0000259" key="11">
    <source>
        <dbReference type="PROSITE" id="PS50929"/>
    </source>
</evidence>
<keyword evidence="7 9" id="KW-1133">Transmembrane helix</keyword>
<evidence type="ECO:0000256" key="9">
    <source>
        <dbReference type="SAM" id="Phobius"/>
    </source>
</evidence>
<dbReference type="SUPFAM" id="SSF52540">
    <property type="entry name" value="P-loop containing nucleoside triphosphate hydrolases"/>
    <property type="match status" value="1"/>
</dbReference>
<evidence type="ECO:0000313" key="12">
    <source>
        <dbReference type="EMBL" id="CAD7624184.1"/>
    </source>
</evidence>
<feature type="transmembrane region" description="Helical" evidence="9">
    <location>
        <begin position="192"/>
        <end position="211"/>
    </location>
</feature>
<proteinExistence type="inferred from homology"/>
<evidence type="ECO:0000313" key="13">
    <source>
        <dbReference type="Proteomes" id="UP000759131"/>
    </source>
</evidence>
<sequence>METTNIILCNQILVPWVWSLFIRAHKKDLEFSDLYRCPKSDETHLVRHKLEIKWDKQLKSKRKPSLFWALFASFGPELFALYIPDAIRDLGFNLLRSYCIVYLVRYFNDDPNTSQWWAIWAAVGIVLAAIAYMFITHLNLTMCSKVGVTMRAACCALIYRKSMRLSHSSLGQTTVGQILNIMSNDVNRFDQFALYSRALFVGPLQVAIVLYLLWPYLRWACLTGMGILVLFIPFQVLMGRMFRNIRQKTAKLTDSRIRLMQEIIAGMRVIKMYAWEQPFAQLVSEARKSEVKQIRVNLSIYFVIIRVIIYACFLTYILMGGMLSAETAFATMAYFNAMQWSIGLDVSMAITALSELIIVIRRIQTFLLLEEMSGLDEREGKDNEAFISGENEIILGVMENTSSNEEKGVFMDKMSVRWNNETTEPTLRDISLSVKTGQLLAVVGSVGSGKSSLLMAILNEISVVSGRVVVRGRVSYAPQESWAFIASVRQNILTNKMSGGQKARLSLARALYHSADIYLLDDPLSAVDTHVAKHLFQKYRCCVEYLKDKTRVLVTHSIVKEFLRVVYEHELLPLTHRRTSLTPSMVSSLSEGSVVTDVREPIEVDEQEVKPELKMIGSVETNVYMDYIKAGAGPLLFSIREATNKMSETSKDVYQTFNIIIYTSLTCGLFVSALLSTICFYIMCMRSSVNLYNRIFYALLRSPIHLFERRILNRFSKDTGIVDELLPSVAFEFIIGPQAT</sequence>
<dbReference type="InterPro" id="IPR011527">
    <property type="entry name" value="ABC1_TM_dom"/>
</dbReference>
<dbReference type="PROSITE" id="PS50893">
    <property type="entry name" value="ABC_TRANSPORTER_2"/>
    <property type="match status" value="1"/>
</dbReference>
<dbReference type="PROSITE" id="PS50929">
    <property type="entry name" value="ABC_TM1F"/>
    <property type="match status" value="2"/>
</dbReference>